<evidence type="ECO:0008006" key="4">
    <source>
        <dbReference type="Google" id="ProtNLM"/>
    </source>
</evidence>
<evidence type="ECO:0000313" key="3">
    <source>
        <dbReference type="Proteomes" id="UP000222310"/>
    </source>
</evidence>
<reference evidence="2 3" key="1">
    <citation type="submission" date="2015-02" db="EMBL/GenBank/DDBJ databases">
        <title>Nostoc linckia genome annotation.</title>
        <authorList>
            <person name="Zhou Z."/>
        </authorList>
    </citation>
    <scope>NUCLEOTIDE SEQUENCE [LARGE SCALE GENOMIC DNA]</scope>
    <source>
        <strain evidence="3">z8</strain>
    </source>
</reference>
<dbReference type="AlphaFoldDB" id="A0A9Q6EJX0"/>
<gene>
    <name evidence="2" type="ORF">VF08_23415</name>
</gene>
<dbReference type="EMBL" id="LAHD01000078">
    <property type="protein sequence ID" value="PHK00818.1"/>
    <property type="molecule type" value="Genomic_DNA"/>
</dbReference>
<organism evidence="2 3">
    <name type="scientific">Nostoc linckia z8</name>
    <dbReference type="NCBI Taxonomy" id="1628746"/>
    <lineage>
        <taxon>Bacteria</taxon>
        <taxon>Bacillati</taxon>
        <taxon>Cyanobacteriota</taxon>
        <taxon>Cyanophyceae</taxon>
        <taxon>Nostocales</taxon>
        <taxon>Nostocaceae</taxon>
        <taxon>Nostoc</taxon>
    </lineage>
</organism>
<evidence type="ECO:0000313" key="2">
    <source>
        <dbReference type="EMBL" id="PHK00818.1"/>
    </source>
</evidence>
<protein>
    <recommendedName>
        <fullName evidence="4">DUF2635 domain-containing protein</fullName>
    </recommendedName>
</protein>
<dbReference type="RefSeq" id="WP_099071034.1">
    <property type="nucleotide sequence ID" value="NZ_LAHD01000078.1"/>
</dbReference>
<proteinExistence type="predicted"/>
<feature type="compositionally biased region" description="Basic and acidic residues" evidence="1">
    <location>
        <begin position="53"/>
        <end position="72"/>
    </location>
</feature>
<dbReference type="Pfam" id="PF10948">
    <property type="entry name" value="DUF2635"/>
    <property type="match status" value="1"/>
</dbReference>
<accession>A0A9Q6EJX0</accession>
<sequence>MITRITIRPAEGLQFRDETGFPVPPEGKNVVLNTFWQRRLNEGAVVIVEDAPAPEKAKAVESDDTEQAGKRK</sequence>
<dbReference type="Proteomes" id="UP000222310">
    <property type="component" value="Unassembled WGS sequence"/>
</dbReference>
<feature type="region of interest" description="Disordered" evidence="1">
    <location>
        <begin position="52"/>
        <end position="72"/>
    </location>
</feature>
<name>A0A9Q6EJX0_NOSLI</name>
<comment type="caution">
    <text evidence="2">The sequence shown here is derived from an EMBL/GenBank/DDBJ whole genome shotgun (WGS) entry which is preliminary data.</text>
</comment>
<dbReference type="GeneID" id="57097309"/>
<evidence type="ECO:0000256" key="1">
    <source>
        <dbReference type="SAM" id="MobiDB-lite"/>
    </source>
</evidence>
<dbReference type="InterPro" id="IPR024400">
    <property type="entry name" value="DUF2635"/>
</dbReference>